<dbReference type="InterPro" id="IPR017520">
    <property type="entry name" value="CHP03086"/>
</dbReference>
<evidence type="ECO:0000313" key="3">
    <source>
        <dbReference type="Proteomes" id="UP001597229"/>
    </source>
</evidence>
<dbReference type="NCBIfam" id="TIGR03086">
    <property type="entry name" value="TIGR03086 family metal-binding protein"/>
    <property type="match status" value="1"/>
</dbReference>
<dbReference type="InterPro" id="IPR017517">
    <property type="entry name" value="Maleyloyr_isom"/>
</dbReference>
<reference evidence="3" key="1">
    <citation type="journal article" date="2019" name="Int. J. Syst. Evol. Microbiol.">
        <title>The Global Catalogue of Microorganisms (GCM) 10K type strain sequencing project: providing services to taxonomists for standard genome sequencing and annotation.</title>
        <authorList>
            <consortium name="The Broad Institute Genomics Platform"/>
            <consortium name="The Broad Institute Genome Sequencing Center for Infectious Disease"/>
            <person name="Wu L."/>
            <person name="Ma J."/>
        </authorList>
    </citation>
    <scope>NUCLEOTIDE SEQUENCE [LARGE SCALE GENOMIC DNA]</scope>
    <source>
        <strain evidence="3">CCUG 52478</strain>
    </source>
</reference>
<name>A0ABW3W148_9ACTN</name>
<dbReference type="EMBL" id="JBHTLX010000020">
    <property type="protein sequence ID" value="MFD1249018.1"/>
    <property type="molecule type" value="Genomic_DNA"/>
</dbReference>
<dbReference type="Proteomes" id="UP001597229">
    <property type="component" value="Unassembled WGS sequence"/>
</dbReference>
<comment type="caution">
    <text evidence="2">The sequence shown here is derived from an EMBL/GenBank/DDBJ whole genome shotgun (WGS) entry which is preliminary data.</text>
</comment>
<accession>A0ABW3W148</accession>
<dbReference type="NCBIfam" id="TIGR03083">
    <property type="entry name" value="maleylpyruvate isomerase family mycothiol-dependent enzyme"/>
    <property type="match status" value="1"/>
</dbReference>
<feature type="domain" description="Mycothiol-dependent maleylpyruvate isomerase metal-binding" evidence="1">
    <location>
        <begin position="11"/>
        <end position="128"/>
    </location>
</feature>
<proteinExistence type="predicted"/>
<dbReference type="InterPro" id="IPR024344">
    <property type="entry name" value="MDMPI_metal-binding"/>
</dbReference>
<protein>
    <submittedName>
        <fullName evidence="2">TIGR03086 family metal-binding protein</fullName>
    </submittedName>
</protein>
<evidence type="ECO:0000259" key="1">
    <source>
        <dbReference type="Pfam" id="PF11716"/>
    </source>
</evidence>
<gene>
    <name evidence="2" type="ORF">ACFQ3F_14550</name>
</gene>
<keyword evidence="3" id="KW-1185">Reference proteome</keyword>
<sequence length="196" mass="21282">MIPAGPADEHRAIAGGFHDVVRGVAADDWDAQSPVADWRARDVVRHLVEWFPAFLADGSGLRIPPGPSVDDDPAGAWAHHAAAVQAVLDDPANADVTFAHPRLPASPLPQAIAQFYTSDVFMHTWDLARASGQEPALDEERCRTMLTGMEPLDEMLRHSGQYGARVAVADDASWQDRLMGFVGRDPRWRASVGGRS</sequence>
<dbReference type="RefSeq" id="WP_367921970.1">
    <property type="nucleotide sequence ID" value="NZ_BAABAC010000049.1"/>
</dbReference>
<dbReference type="InterPro" id="IPR034660">
    <property type="entry name" value="DinB/YfiT-like"/>
</dbReference>
<organism evidence="2 3">
    <name type="scientific">Nocardioides ginsengisoli</name>
    <dbReference type="NCBI Taxonomy" id="363868"/>
    <lineage>
        <taxon>Bacteria</taxon>
        <taxon>Bacillati</taxon>
        <taxon>Actinomycetota</taxon>
        <taxon>Actinomycetes</taxon>
        <taxon>Propionibacteriales</taxon>
        <taxon>Nocardioidaceae</taxon>
        <taxon>Nocardioides</taxon>
    </lineage>
</organism>
<evidence type="ECO:0000313" key="2">
    <source>
        <dbReference type="EMBL" id="MFD1249018.1"/>
    </source>
</evidence>
<dbReference type="Pfam" id="PF11716">
    <property type="entry name" value="MDMPI_N"/>
    <property type="match status" value="1"/>
</dbReference>
<dbReference type="SUPFAM" id="SSF109854">
    <property type="entry name" value="DinB/YfiT-like putative metalloenzymes"/>
    <property type="match status" value="1"/>
</dbReference>